<feature type="transmembrane region" description="Helical" evidence="1">
    <location>
        <begin position="119"/>
        <end position="141"/>
    </location>
</feature>
<sequence length="223" mass="25322">MFEYIINSSMFMKAIIACSFLGVISWFVLEVSYRSMIKATAQIGKTKKKWLVSLKKRYEDYHEMNVKVNNVSTFVDRLFQRKKILGFTCSFWLTLERLSIAGCAIAGAAGALAASQQGAVLSDVMICYLTGITAACALLFLDTFLRANEKKHMVIVNMNDYLENVLENTISGREAVEDSASQKARNRRLLRYAEENRKKKRAESPVSPEEEKLLEDVLQEFFA</sequence>
<keyword evidence="1" id="KW-1133">Transmembrane helix</keyword>
<protein>
    <submittedName>
        <fullName evidence="2">Uncharacterized protein</fullName>
    </submittedName>
</protein>
<evidence type="ECO:0000313" key="3">
    <source>
        <dbReference type="Proteomes" id="UP000824049"/>
    </source>
</evidence>
<accession>A0A9D2EML6</accession>
<feature type="transmembrane region" description="Helical" evidence="1">
    <location>
        <begin position="84"/>
        <end position="113"/>
    </location>
</feature>
<proteinExistence type="predicted"/>
<feature type="transmembrane region" description="Helical" evidence="1">
    <location>
        <begin position="6"/>
        <end position="29"/>
    </location>
</feature>
<organism evidence="2 3">
    <name type="scientific">Candidatus Anaerobutyricum stercoris</name>
    <dbReference type="NCBI Taxonomy" id="2838457"/>
    <lineage>
        <taxon>Bacteria</taxon>
        <taxon>Bacillati</taxon>
        <taxon>Bacillota</taxon>
        <taxon>Clostridia</taxon>
        <taxon>Lachnospirales</taxon>
        <taxon>Lachnospiraceae</taxon>
        <taxon>Anaerobutyricum</taxon>
    </lineage>
</organism>
<dbReference type="AlphaFoldDB" id="A0A9D2EML6"/>
<keyword evidence="1" id="KW-0812">Transmembrane</keyword>
<keyword evidence="1" id="KW-0472">Membrane</keyword>
<name>A0A9D2EML6_9FIRM</name>
<comment type="caution">
    <text evidence="2">The sequence shown here is derived from an EMBL/GenBank/DDBJ whole genome shotgun (WGS) entry which is preliminary data.</text>
</comment>
<evidence type="ECO:0000256" key="1">
    <source>
        <dbReference type="SAM" id="Phobius"/>
    </source>
</evidence>
<reference evidence="2" key="1">
    <citation type="journal article" date="2021" name="PeerJ">
        <title>Extensive microbial diversity within the chicken gut microbiome revealed by metagenomics and culture.</title>
        <authorList>
            <person name="Gilroy R."/>
            <person name="Ravi A."/>
            <person name="Getino M."/>
            <person name="Pursley I."/>
            <person name="Horton D.L."/>
            <person name="Alikhan N.F."/>
            <person name="Baker D."/>
            <person name="Gharbi K."/>
            <person name="Hall N."/>
            <person name="Watson M."/>
            <person name="Adriaenssens E.M."/>
            <person name="Foster-Nyarko E."/>
            <person name="Jarju S."/>
            <person name="Secka A."/>
            <person name="Antonio M."/>
            <person name="Oren A."/>
            <person name="Chaudhuri R.R."/>
            <person name="La Ragione R."/>
            <person name="Hildebrand F."/>
            <person name="Pallen M.J."/>
        </authorList>
    </citation>
    <scope>NUCLEOTIDE SEQUENCE</scope>
    <source>
        <strain evidence="2">CHK179-28034</strain>
    </source>
</reference>
<dbReference type="Proteomes" id="UP000824049">
    <property type="component" value="Unassembled WGS sequence"/>
</dbReference>
<dbReference type="EMBL" id="DXBR01000094">
    <property type="protein sequence ID" value="HIZ40293.1"/>
    <property type="molecule type" value="Genomic_DNA"/>
</dbReference>
<gene>
    <name evidence="2" type="ORF">H9968_10330</name>
</gene>
<evidence type="ECO:0000313" key="2">
    <source>
        <dbReference type="EMBL" id="HIZ40293.1"/>
    </source>
</evidence>
<reference evidence="2" key="2">
    <citation type="submission" date="2021-04" db="EMBL/GenBank/DDBJ databases">
        <authorList>
            <person name="Gilroy R."/>
        </authorList>
    </citation>
    <scope>NUCLEOTIDE SEQUENCE</scope>
    <source>
        <strain evidence="2">CHK179-28034</strain>
    </source>
</reference>